<comment type="similarity">
    <text evidence="2">Belongs to the COG8 family.</text>
</comment>
<dbReference type="InterPro" id="IPR016159">
    <property type="entry name" value="Cullin_repeat-like_dom_sf"/>
</dbReference>
<proteinExistence type="inferred from homology"/>
<evidence type="ECO:0000256" key="8">
    <source>
        <dbReference type="ARBA" id="ARBA00031347"/>
    </source>
</evidence>
<evidence type="ECO:0000256" key="6">
    <source>
        <dbReference type="ARBA" id="ARBA00023034"/>
    </source>
</evidence>
<dbReference type="GO" id="GO:0015031">
    <property type="term" value="P:protein transport"/>
    <property type="evidence" value="ECO:0007669"/>
    <property type="project" value="UniProtKB-KW"/>
</dbReference>
<dbReference type="GO" id="GO:0017119">
    <property type="term" value="C:Golgi transport complex"/>
    <property type="evidence" value="ECO:0007669"/>
    <property type="project" value="InterPro"/>
</dbReference>
<reference evidence="10" key="1">
    <citation type="submission" date="2015-12" db="EMBL/GenBank/DDBJ databases">
        <title>Update maize B73 reference genome by single molecule sequencing technologies.</title>
        <authorList>
            <consortium name="Maize Genome Sequencing Project"/>
            <person name="Ware D."/>
        </authorList>
    </citation>
    <scope>NUCLEOTIDE SEQUENCE</scope>
    <source>
        <tissue evidence="10">Seedling</tissue>
    </source>
</reference>
<dbReference type="AlphaFoldDB" id="A0A1D6PIJ5"/>
<keyword evidence="4" id="KW-0813">Transport</keyword>
<organism evidence="10">
    <name type="scientific">Zea mays</name>
    <name type="common">Maize</name>
    <dbReference type="NCBI Taxonomy" id="4577"/>
    <lineage>
        <taxon>Eukaryota</taxon>
        <taxon>Viridiplantae</taxon>
        <taxon>Streptophyta</taxon>
        <taxon>Embryophyta</taxon>
        <taxon>Tracheophyta</taxon>
        <taxon>Spermatophyta</taxon>
        <taxon>Magnoliopsida</taxon>
        <taxon>Liliopsida</taxon>
        <taxon>Poales</taxon>
        <taxon>Poaceae</taxon>
        <taxon>PACMAD clade</taxon>
        <taxon>Panicoideae</taxon>
        <taxon>Andropogonodae</taxon>
        <taxon>Andropogoneae</taxon>
        <taxon>Tripsacinae</taxon>
        <taxon>Zea</taxon>
    </lineage>
</organism>
<dbReference type="Pfam" id="PF04124">
    <property type="entry name" value="Dor1"/>
    <property type="match status" value="1"/>
</dbReference>
<dbReference type="EMBL" id="CM000785">
    <property type="protein sequence ID" value="AQL09139.1"/>
    <property type="molecule type" value="Genomic_DNA"/>
</dbReference>
<feature type="region of interest" description="Disordered" evidence="9">
    <location>
        <begin position="1"/>
        <end position="23"/>
    </location>
</feature>
<dbReference type="InterPro" id="IPR007255">
    <property type="entry name" value="COG8"/>
</dbReference>
<evidence type="ECO:0000313" key="10">
    <source>
        <dbReference type="EMBL" id="AQL09139.1"/>
    </source>
</evidence>
<dbReference type="PANTHER" id="PTHR21311:SF0">
    <property type="entry name" value="CONSERVED OLIGOMERIC GOLGI COMPLEX SUBUNIT 8"/>
    <property type="match status" value="1"/>
</dbReference>
<accession>A0A1D6PIJ5</accession>
<evidence type="ECO:0000256" key="3">
    <source>
        <dbReference type="ARBA" id="ARBA00020983"/>
    </source>
</evidence>
<protein>
    <recommendedName>
        <fullName evidence="3">Conserved oligomeric Golgi complex subunit 8</fullName>
    </recommendedName>
    <alternativeName>
        <fullName evidence="8">Component of oligomeric Golgi complex 8</fullName>
    </alternativeName>
</protein>
<feature type="compositionally biased region" description="Low complexity" evidence="9">
    <location>
        <begin position="13"/>
        <end position="23"/>
    </location>
</feature>
<dbReference type="ExpressionAtlas" id="A0A1D6PIJ5">
    <property type="expression patterns" value="baseline and differential"/>
</dbReference>
<evidence type="ECO:0000256" key="5">
    <source>
        <dbReference type="ARBA" id="ARBA00022927"/>
    </source>
</evidence>
<evidence type="ECO:0000256" key="9">
    <source>
        <dbReference type="SAM" id="MobiDB-lite"/>
    </source>
</evidence>
<dbReference type="PANTHER" id="PTHR21311">
    <property type="entry name" value="CONSERVED OLIGOMERIC GOLGI COMPLEX COMPONENT 8"/>
    <property type="match status" value="1"/>
</dbReference>
<keyword evidence="6" id="KW-0333">Golgi apparatus</keyword>
<keyword evidence="5" id="KW-0653">Protein transport</keyword>
<sequence length="241" mass="26954">MDLLDARHRHTPDSSSSPHAASDMGLPLAGAAYQPYVSELLSFSIERLHKEPELLRVDAERVRRQMQEVAVENYGAFIAASEALSFVRAQLESFDGHLEAMIEEIPNLTSGCTEFVESAQQILEERKLNQTLLANHTTLLDLLEIPPLMDTCIRNGNYDEALDLEAFVSKISKLHPDLPVVQGLAAEVKKTVQSLISQLLQKLRSNIQLPECLRIVAHLRRIGVFSESELRLQGSLAFWNS</sequence>
<gene>
    <name evidence="10" type="ORF">ZEAMMB73_Zm00001d048217</name>
</gene>
<keyword evidence="7" id="KW-0472">Membrane</keyword>
<evidence type="ECO:0000256" key="1">
    <source>
        <dbReference type="ARBA" id="ARBA00004395"/>
    </source>
</evidence>
<evidence type="ECO:0000256" key="7">
    <source>
        <dbReference type="ARBA" id="ARBA00023136"/>
    </source>
</evidence>
<name>A0A1D6PIJ5_MAIZE</name>
<comment type="subcellular location">
    <subcellularLocation>
        <location evidence="1">Golgi apparatus membrane</location>
        <topology evidence="1">Peripheral membrane protein</topology>
    </subcellularLocation>
</comment>
<evidence type="ECO:0000256" key="2">
    <source>
        <dbReference type="ARBA" id="ARBA00006419"/>
    </source>
</evidence>
<dbReference type="SUPFAM" id="SSF74788">
    <property type="entry name" value="Cullin repeat-like"/>
    <property type="match status" value="1"/>
</dbReference>
<dbReference type="GO" id="GO:0000139">
    <property type="term" value="C:Golgi membrane"/>
    <property type="evidence" value="ECO:0007669"/>
    <property type="project" value="UniProtKB-SubCell"/>
</dbReference>
<evidence type="ECO:0000256" key="4">
    <source>
        <dbReference type="ARBA" id="ARBA00022448"/>
    </source>
</evidence>